<evidence type="ECO:0000313" key="3">
    <source>
        <dbReference type="Proteomes" id="UP000246740"/>
    </source>
</evidence>
<dbReference type="AlphaFoldDB" id="A0A317XH71"/>
<feature type="region of interest" description="Disordered" evidence="1">
    <location>
        <begin position="1"/>
        <end position="53"/>
    </location>
</feature>
<protein>
    <submittedName>
        <fullName evidence="2">Uncharacterized protein</fullName>
    </submittedName>
</protein>
<keyword evidence="3" id="KW-1185">Reference proteome</keyword>
<evidence type="ECO:0000313" key="2">
    <source>
        <dbReference type="EMBL" id="PWY97421.1"/>
    </source>
</evidence>
<dbReference type="InParanoid" id="A0A317XH71"/>
<feature type="compositionally biased region" description="Basic residues" evidence="1">
    <location>
        <begin position="20"/>
        <end position="32"/>
    </location>
</feature>
<gene>
    <name evidence="2" type="ORF">BCV70DRAFT_202853</name>
</gene>
<reference evidence="2 3" key="1">
    <citation type="journal article" date="2018" name="Mol. Biol. Evol.">
        <title>Broad Genomic Sampling Reveals a Smut Pathogenic Ancestry of the Fungal Clade Ustilaginomycotina.</title>
        <authorList>
            <person name="Kijpornyongpan T."/>
            <person name="Mondo S.J."/>
            <person name="Barry K."/>
            <person name="Sandor L."/>
            <person name="Lee J."/>
            <person name="Lipzen A."/>
            <person name="Pangilinan J."/>
            <person name="LaButti K."/>
            <person name="Hainaut M."/>
            <person name="Henrissat B."/>
            <person name="Grigoriev I.V."/>
            <person name="Spatafora J.W."/>
            <person name="Aime M.C."/>
        </authorList>
    </citation>
    <scope>NUCLEOTIDE SEQUENCE [LARGE SCALE GENOMIC DNA]</scope>
    <source>
        <strain evidence="2 3">MCA 3645</strain>
    </source>
</reference>
<organism evidence="2 3">
    <name type="scientific">Testicularia cyperi</name>
    <dbReference type="NCBI Taxonomy" id="1882483"/>
    <lineage>
        <taxon>Eukaryota</taxon>
        <taxon>Fungi</taxon>
        <taxon>Dikarya</taxon>
        <taxon>Basidiomycota</taxon>
        <taxon>Ustilaginomycotina</taxon>
        <taxon>Ustilaginomycetes</taxon>
        <taxon>Ustilaginales</taxon>
        <taxon>Anthracoideaceae</taxon>
        <taxon>Testicularia</taxon>
    </lineage>
</organism>
<evidence type="ECO:0000256" key="1">
    <source>
        <dbReference type="SAM" id="MobiDB-lite"/>
    </source>
</evidence>
<accession>A0A317XH71</accession>
<name>A0A317XH71_9BASI</name>
<proteinExistence type="predicted"/>
<dbReference type="Proteomes" id="UP000246740">
    <property type="component" value="Unassembled WGS sequence"/>
</dbReference>
<sequence length="53" mass="6161">MLRHKQAQTNTKQHGERSKATPKRTQKRHKKQRESEQRRNPSPEVDVGAQTVG</sequence>
<dbReference type="EMBL" id="KZ819208">
    <property type="protein sequence ID" value="PWY97421.1"/>
    <property type="molecule type" value="Genomic_DNA"/>
</dbReference>